<keyword evidence="5" id="KW-0812">Transmembrane</keyword>
<dbReference type="OMA" id="XLRRARR"/>
<feature type="domain" description="Strictosidine synthase conserved region" evidence="6">
    <location>
        <begin position="260"/>
        <end position="338"/>
    </location>
</feature>
<dbReference type="Pfam" id="PF03088">
    <property type="entry name" value="Str_synth"/>
    <property type="match status" value="1"/>
</dbReference>
<feature type="region of interest" description="Disordered" evidence="4">
    <location>
        <begin position="1"/>
        <end position="55"/>
    </location>
</feature>
<dbReference type="FunCoup" id="T1FHE6">
    <property type="interactions" value="736"/>
</dbReference>
<dbReference type="SUPFAM" id="SSF63829">
    <property type="entry name" value="Calcium-dependent phosphotriesterase"/>
    <property type="match status" value="1"/>
</dbReference>
<keyword evidence="2" id="KW-0597">Phosphoprotein</keyword>
<feature type="compositionally biased region" description="Basic residues" evidence="4">
    <location>
        <begin position="13"/>
        <end position="24"/>
    </location>
</feature>
<name>T1FHE6_HELRO</name>
<dbReference type="EnsemblMetazoa" id="HelroT181856">
    <property type="protein sequence ID" value="HelroP181856"/>
    <property type="gene ID" value="HelroG181856"/>
</dbReference>
<sequence length="468" mass="52688">MSTPNHQDDSRKVPKGILKKRKQASVRVKSDSDIILNESNKTDGHDEEEIRDISGGLTNKRADDDVVVDDDDVAESKARCAKKIYEDSAEVFYFLWKLLIAMMVVLICLLSFVVYLYFKSLPADYMPSPYSLPPPPRLEGELEVNYKLERATKFLEGLIVGPEFIIIKDDHLYTGTANGSVVEINDRGGIRVITNLGKPPCGMEFDADGFLIVCDAYLGIFKVDIVTGHSQLIVSPEPALQSSLSPSSSSSSVRRTNFINDLELDDDGNVYYTDSSVFERRDFVLDVLLLRYNAMTNRVEVLKGNLDFPNGILLSKYGDYILISETSRARILKYYLKGIHLRQTYTFVDNLPCLPDNLQRTDRGTILVACGNLRYDQKRFNFVDFLQEKIWLRALLMKLPIKPILGLIPHGSMLMEFSESGKVLKTMMDLQGATISHPSHAVEGRLGELGRKIFIGSYVNNYIGVIDL</sequence>
<keyword evidence="9" id="KW-1185">Reference proteome</keyword>
<dbReference type="InterPro" id="IPR011042">
    <property type="entry name" value="6-blade_b-propeller_TolB-like"/>
</dbReference>
<dbReference type="PANTHER" id="PTHR10426:SF88">
    <property type="entry name" value="ADIPOCYTE PLASMA MEMBRANE-ASSOCIATED PROTEIN HEMOMUCIN-RELATED"/>
    <property type="match status" value="1"/>
</dbReference>
<feature type="compositionally biased region" description="Basic and acidic residues" evidence="4">
    <location>
        <begin position="1"/>
        <end position="12"/>
    </location>
</feature>
<comment type="similarity">
    <text evidence="1">Belongs to the strictosidine synthase family.</text>
</comment>
<dbReference type="HOGENOM" id="CLU_023267_0_1_1"/>
<evidence type="ECO:0000313" key="7">
    <source>
        <dbReference type="EMBL" id="ESN92076.1"/>
    </source>
</evidence>
<evidence type="ECO:0000313" key="8">
    <source>
        <dbReference type="EnsemblMetazoa" id="HelroP181856"/>
    </source>
</evidence>
<dbReference type="OrthoDB" id="5307922at2759"/>
<dbReference type="CTD" id="20208245"/>
<dbReference type="Gene3D" id="2.120.10.30">
    <property type="entry name" value="TolB, C-terminal domain"/>
    <property type="match status" value="1"/>
</dbReference>
<protein>
    <recommendedName>
        <fullName evidence="6">Strictosidine synthase conserved region domain-containing protein</fullName>
    </recommendedName>
</protein>
<evidence type="ECO:0000256" key="4">
    <source>
        <dbReference type="SAM" id="MobiDB-lite"/>
    </source>
</evidence>
<dbReference type="Proteomes" id="UP000015101">
    <property type="component" value="Unassembled WGS sequence"/>
</dbReference>
<dbReference type="eggNOG" id="KOG1520">
    <property type="taxonomic scope" value="Eukaryota"/>
</dbReference>
<evidence type="ECO:0000259" key="6">
    <source>
        <dbReference type="Pfam" id="PF03088"/>
    </source>
</evidence>
<reference evidence="8" key="3">
    <citation type="submission" date="2015-06" db="UniProtKB">
        <authorList>
            <consortium name="EnsemblMetazoa"/>
        </authorList>
    </citation>
    <scope>IDENTIFICATION</scope>
</reference>
<evidence type="ECO:0000256" key="2">
    <source>
        <dbReference type="ARBA" id="ARBA00022553"/>
    </source>
</evidence>
<organism evidence="8 9">
    <name type="scientific">Helobdella robusta</name>
    <name type="common">Californian leech</name>
    <dbReference type="NCBI Taxonomy" id="6412"/>
    <lineage>
        <taxon>Eukaryota</taxon>
        <taxon>Metazoa</taxon>
        <taxon>Spiralia</taxon>
        <taxon>Lophotrochozoa</taxon>
        <taxon>Annelida</taxon>
        <taxon>Clitellata</taxon>
        <taxon>Hirudinea</taxon>
        <taxon>Rhynchobdellida</taxon>
        <taxon>Glossiphoniidae</taxon>
        <taxon>Helobdella</taxon>
    </lineage>
</organism>
<dbReference type="InParanoid" id="T1FHE6"/>
<dbReference type="KEGG" id="hro:HELRODRAFT_181856"/>
<proteinExistence type="inferred from homology"/>
<dbReference type="EMBL" id="AMQM01007854">
    <property type="status" value="NOT_ANNOTATED_CDS"/>
    <property type="molecule type" value="Genomic_DNA"/>
</dbReference>
<gene>
    <name evidence="8" type="primary">20208245</name>
    <name evidence="7" type="ORF">HELRODRAFT_181856</name>
</gene>
<dbReference type="InterPro" id="IPR018119">
    <property type="entry name" value="Strictosidine_synth_cons-reg"/>
</dbReference>
<evidence type="ECO:0000256" key="3">
    <source>
        <dbReference type="ARBA" id="ARBA00023180"/>
    </source>
</evidence>
<accession>T1FHE6</accession>
<dbReference type="Pfam" id="PF20067">
    <property type="entry name" value="SSL_N"/>
    <property type="match status" value="1"/>
</dbReference>
<evidence type="ECO:0000256" key="5">
    <source>
        <dbReference type="SAM" id="Phobius"/>
    </source>
</evidence>
<reference evidence="7 9" key="2">
    <citation type="journal article" date="2013" name="Nature">
        <title>Insights into bilaterian evolution from three spiralian genomes.</title>
        <authorList>
            <person name="Simakov O."/>
            <person name="Marletaz F."/>
            <person name="Cho S.J."/>
            <person name="Edsinger-Gonzales E."/>
            <person name="Havlak P."/>
            <person name="Hellsten U."/>
            <person name="Kuo D.H."/>
            <person name="Larsson T."/>
            <person name="Lv J."/>
            <person name="Arendt D."/>
            <person name="Savage R."/>
            <person name="Osoegawa K."/>
            <person name="de Jong P."/>
            <person name="Grimwood J."/>
            <person name="Chapman J.A."/>
            <person name="Shapiro H."/>
            <person name="Aerts A."/>
            <person name="Otillar R.P."/>
            <person name="Terry A.Y."/>
            <person name="Boore J.L."/>
            <person name="Grigoriev I.V."/>
            <person name="Lindberg D.R."/>
            <person name="Seaver E.C."/>
            <person name="Weisblat D.A."/>
            <person name="Putnam N.H."/>
            <person name="Rokhsar D.S."/>
        </authorList>
    </citation>
    <scope>NUCLEOTIDE SEQUENCE</scope>
</reference>
<dbReference type="FunFam" id="2.120.10.30:FF:000066">
    <property type="entry name" value="ABC transporter permease protein"/>
    <property type="match status" value="1"/>
</dbReference>
<keyword evidence="3" id="KW-0325">Glycoprotein</keyword>
<feature type="transmembrane region" description="Helical" evidence="5">
    <location>
        <begin position="91"/>
        <end position="118"/>
    </location>
</feature>
<reference evidence="9" key="1">
    <citation type="submission" date="2012-12" db="EMBL/GenBank/DDBJ databases">
        <authorList>
            <person name="Hellsten U."/>
            <person name="Grimwood J."/>
            <person name="Chapman J.A."/>
            <person name="Shapiro H."/>
            <person name="Aerts A."/>
            <person name="Otillar R.P."/>
            <person name="Terry A.Y."/>
            <person name="Boore J.L."/>
            <person name="Simakov O."/>
            <person name="Marletaz F."/>
            <person name="Cho S.-J."/>
            <person name="Edsinger-Gonzales E."/>
            <person name="Havlak P."/>
            <person name="Kuo D.-H."/>
            <person name="Larsson T."/>
            <person name="Lv J."/>
            <person name="Arendt D."/>
            <person name="Savage R."/>
            <person name="Osoegawa K."/>
            <person name="de Jong P."/>
            <person name="Lindberg D.R."/>
            <person name="Seaver E.C."/>
            <person name="Weisblat D.A."/>
            <person name="Putnam N.H."/>
            <person name="Grigoriev I.V."/>
            <person name="Rokhsar D.S."/>
        </authorList>
    </citation>
    <scope>NUCLEOTIDE SEQUENCE</scope>
</reference>
<keyword evidence="5" id="KW-1133">Transmembrane helix</keyword>
<dbReference type="AlphaFoldDB" id="T1FHE6"/>
<keyword evidence="5" id="KW-0472">Membrane</keyword>
<dbReference type="STRING" id="6412.T1FHE6"/>
<dbReference type="PANTHER" id="PTHR10426">
    <property type="entry name" value="STRICTOSIDINE SYNTHASE-RELATED"/>
    <property type="match status" value="1"/>
</dbReference>
<dbReference type="GeneID" id="20208245"/>
<dbReference type="GO" id="GO:0016787">
    <property type="term" value="F:hydrolase activity"/>
    <property type="evidence" value="ECO:0000318"/>
    <property type="project" value="GO_Central"/>
</dbReference>
<evidence type="ECO:0000313" key="9">
    <source>
        <dbReference type="Proteomes" id="UP000015101"/>
    </source>
</evidence>
<dbReference type="RefSeq" id="XP_009029878.1">
    <property type="nucleotide sequence ID" value="XM_009031630.1"/>
</dbReference>
<evidence type="ECO:0000256" key="1">
    <source>
        <dbReference type="ARBA" id="ARBA00009191"/>
    </source>
</evidence>
<dbReference type="EMBL" id="KB097673">
    <property type="protein sequence ID" value="ESN92076.1"/>
    <property type="molecule type" value="Genomic_DNA"/>
</dbReference>